<dbReference type="VEuPathDB" id="FungiDB:ASPNIDRAFT2_1107268"/>
<dbReference type="PANTHER" id="PTHR47093">
    <property type="entry name" value="PROTEIN JSN1-RELATED"/>
    <property type="match status" value="1"/>
</dbReference>
<feature type="compositionally biased region" description="Basic residues" evidence="7">
    <location>
        <begin position="1159"/>
        <end position="1169"/>
    </location>
</feature>
<dbReference type="PANTHER" id="PTHR47093:SF1">
    <property type="entry name" value="PROTEIN JSN1-RELATED"/>
    <property type="match status" value="1"/>
</dbReference>
<feature type="compositionally biased region" description="Low complexity" evidence="7">
    <location>
        <begin position="246"/>
        <end position="259"/>
    </location>
</feature>
<dbReference type="SUPFAM" id="SSF54928">
    <property type="entry name" value="RNA-binding domain, RBD"/>
    <property type="match status" value="1"/>
</dbReference>
<proteinExistence type="predicted"/>
<dbReference type="InterPro" id="IPR001313">
    <property type="entry name" value="Pumilio_RNA-bd_rpt"/>
</dbReference>
<sequence>MLPVSRPDGHMNLNYIPTTQPMSGTSTGRSSPSDLSGSAAIKSPFGPSNGLNGAAGSIGGARLGAGSPSHELGARLYSKRAREIQAEEGVSPSIWGPPTSGHSTPLRENIPESPSQEGFPDLVPTSSGSINSPGRRARAGTVPSRFSPVGALNEVNLQQPYIPQTSRPTPSTSPFRPSGVSGIDTGAKTATAPGGGSAGSLSRLRAGSMPQRANFLGSAGPFGPSLFSTSWATGRERATTLTSIRSSEGPASPSQSSFSRDGLADTDVKTLDYLGLAETPQQARATLVRPDNNSRIRSYSVNAKEKYADDEDLEYESRYSQLPSGTVTPSAAATAAQLAATQAQIHQHNLAVQAFANHASASRPRARTAGILEAPPQRSSIRNYLATPSRLENSFSAADLNIAEGGEYDELSEAVQLMHLGGSGAPNVGMRQTGELADENNQDGPTRALWIGSIPVSTTVTSLEAIFSLYGKIESTRVLTHKNCGFVNYERIESAIQAKSLLNGKEIFPGAGPVRIGYAKVPGTSASGTPGVNGAQSSPTPDPSMNGPDGIVRPESGTSIPHIPSLSELQPEMAQIVTEFGATEDDAHNISASIHRAIAFDAFEDEIPPIAEPSQTRMFDAPRLRDIRKRIDNGACSVQEIEETAVAMLPEIAELSSDYLGNTVVQKLFEFCSEPTKEQMLGPIAPHLAEIGVHKNGTWAAQKIIDVAKTPNQMQMIVDALRPYTVPLFLDQYGNYVLQCCLRFGAPFNDFIFETMLSRMWEIAQGRFGARAMRACLESHHASKDQQRMLASAIALHSVQLATNANGALLLTWFLDTCTFPRRRTVLAPRLVPHLVHLCTHKVAYLTVLKVINQRNEPDAREIVLKALFFSPGDEVLEKILSDQTSGATLIFKVLTTPFFDESMRAEVVKNVSKVLTKLKATPSQGYKRLMDEVGLSSRGGARDNHHGRDHVSNPDKQQHRPTSRQAASNYGSQQSMERQYGAQFPTMLGPGLDATRPVASEQQPNPAPFDPYSINGMNSIGSAGGLNPLNGVGGVGVNGTGFGQEPLAPLTQQQLQYQAYLAAQSRGLSPSGLYPGLGNSSFGYPAGTPSADSLRALQTPGAPLAGGPGQINPSSMMNQSTFAPQQFSPVMNSAPMYQYPSQFYSQAQPAQTQSAGGRRGRVSHPQHM</sequence>
<dbReference type="InterPro" id="IPR011989">
    <property type="entry name" value="ARM-like"/>
</dbReference>
<dbReference type="GO" id="GO:0000288">
    <property type="term" value="P:nuclear-transcribed mRNA catabolic process, deadenylation-dependent decay"/>
    <property type="evidence" value="ECO:0007669"/>
    <property type="project" value="TreeGrafter"/>
</dbReference>
<evidence type="ECO:0000313" key="10">
    <source>
        <dbReference type="EMBL" id="TPR08480.1"/>
    </source>
</evidence>
<keyword evidence="3" id="KW-0677">Repeat</keyword>
<feature type="compositionally biased region" description="Polar residues" evidence="7">
    <location>
        <begin position="525"/>
        <end position="539"/>
    </location>
</feature>
<dbReference type="VEuPathDB" id="FungiDB:ATCC64974_51570"/>
<dbReference type="Gene3D" id="1.25.10.10">
    <property type="entry name" value="Leucine-rich Repeat Variant"/>
    <property type="match status" value="1"/>
</dbReference>
<evidence type="ECO:0000259" key="9">
    <source>
        <dbReference type="PROSITE" id="PS50303"/>
    </source>
</evidence>
<evidence type="ECO:0000256" key="7">
    <source>
        <dbReference type="SAM" id="MobiDB-lite"/>
    </source>
</evidence>
<feature type="compositionally biased region" description="Basic and acidic residues" evidence="7">
    <location>
        <begin position="941"/>
        <end position="959"/>
    </location>
</feature>
<feature type="repeat" description="Pumilio" evidence="6">
    <location>
        <begin position="647"/>
        <end position="682"/>
    </location>
</feature>
<evidence type="ECO:0000259" key="8">
    <source>
        <dbReference type="PROSITE" id="PS50102"/>
    </source>
</evidence>
<dbReference type="SUPFAM" id="SSF48371">
    <property type="entry name" value="ARM repeat"/>
    <property type="match status" value="1"/>
</dbReference>
<feature type="domain" description="PUM-HD" evidence="9">
    <location>
        <begin position="572"/>
        <end position="938"/>
    </location>
</feature>
<evidence type="ECO:0008006" key="12">
    <source>
        <dbReference type="Google" id="ProtNLM"/>
    </source>
</evidence>
<evidence type="ECO:0000256" key="3">
    <source>
        <dbReference type="ARBA" id="ARBA00022737"/>
    </source>
</evidence>
<evidence type="ECO:0000313" key="11">
    <source>
        <dbReference type="Proteomes" id="UP000197666"/>
    </source>
</evidence>
<dbReference type="Pfam" id="PF00806">
    <property type="entry name" value="PUF"/>
    <property type="match status" value="3"/>
</dbReference>
<keyword evidence="1" id="KW-0690">Ribosome biogenesis</keyword>
<feature type="compositionally biased region" description="Low complexity" evidence="7">
    <location>
        <begin position="165"/>
        <end position="178"/>
    </location>
</feature>
<keyword evidence="5" id="KW-0694">RNA-binding</keyword>
<reference evidence="11" key="1">
    <citation type="submission" date="2018-10" db="EMBL/GenBank/DDBJ databases">
        <title>FDA dAtabase for Regulatory Grade micrObial Sequences (FDA-ARGOS): Supporting development and validation of Infectious Disease Dx tests.</title>
        <authorList>
            <person name="Kerrigan L."/>
            <person name="Tallon L."/>
            <person name="Sadzewicz L."/>
            <person name="Sengamalay N."/>
            <person name="Ott S."/>
            <person name="Godinez A."/>
            <person name="Nagaraj S."/>
            <person name="Vavikolanu K."/>
            <person name="Nadendla S."/>
            <person name="George J."/>
            <person name="Sichtig H."/>
        </authorList>
    </citation>
    <scope>NUCLEOTIDE SEQUENCE [LARGE SCALE GENOMIC DNA]</scope>
    <source>
        <strain evidence="11">FDAARGOS_311</strain>
    </source>
</reference>
<dbReference type="GO" id="GO:0006364">
    <property type="term" value="P:rRNA processing"/>
    <property type="evidence" value="ECO:0007669"/>
    <property type="project" value="UniProtKB-KW"/>
</dbReference>
<dbReference type="AlphaFoldDB" id="A0A505I9R6"/>
<dbReference type="InterPro" id="IPR035979">
    <property type="entry name" value="RBD_domain_sf"/>
</dbReference>
<dbReference type="SMART" id="SM00025">
    <property type="entry name" value="Pumilio"/>
    <property type="match status" value="6"/>
</dbReference>
<evidence type="ECO:0000256" key="5">
    <source>
        <dbReference type="PROSITE-ProRule" id="PRU00176"/>
    </source>
</evidence>
<dbReference type="InterPro" id="IPR000504">
    <property type="entry name" value="RRM_dom"/>
</dbReference>
<feature type="compositionally biased region" description="Polar residues" evidence="7">
    <location>
        <begin position="1146"/>
        <end position="1156"/>
    </location>
</feature>
<accession>A0A505I9R6</accession>
<dbReference type="SMART" id="SM00360">
    <property type="entry name" value="RRM"/>
    <property type="match status" value="1"/>
</dbReference>
<dbReference type="GO" id="GO:0003723">
    <property type="term" value="F:RNA binding"/>
    <property type="evidence" value="ECO:0007669"/>
    <property type="project" value="UniProtKB-UniRule"/>
</dbReference>
<dbReference type="PROSITE" id="PS50302">
    <property type="entry name" value="PUM"/>
    <property type="match status" value="3"/>
</dbReference>
<feature type="repeat" description="Pumilio" evidence="6">
    <location>
        <begin position="720"/>
        <end position="758"/>
    </location>
</feature>
<name>A0A505I9R6_ASPNG</name>
<dbReference type="InterPro" id="IPR016024">
    <property type="entry name" value="ARM-type_fold"/>
</dbReference>
<feature type="compositionally biased region" description="Polar residues" evidence="7">
    <location>
        <begin position="964"/>
        <end position="978"/>
    </location>
</feature>
<comment type="function">
    <text evidence="4">RNA-binding nucleolar protein required for pre-rRNA processing. Involved in production of 18S rRNA and assembly of small ribosomal subunit.</text>
</comment>
<dbReference type="PROSITE" id="PS50303">
    <property type="entry name" value="PUM_HD"/>
    <property type="match status" value="1"/>
</dbReference>
<feature type="region of interest" description="Disordered" evidence="7">
    <location>
        <begin position="525"/>
        <end position="558"/>
    </location>
</feature>
<feature type="region of interest" description="Disordered" evidence="7">
    <location>
        <begin position="239"/>
        <end position="263"/>
    </location>
</feature>
<organism evidence="10 11">
    <name type="scientific">Aspergillus niger</name>
    <dbReference type="NCBI Taxonomy" id="5061"/>
    <lineage>
        <taxon>Eukaryota</taxon>
        <taxon>Fungi</taxon>
        <taxon>Dikarya</taxon>
        <taxon>Ascomycota</taxon>
        <taxon>Pezizomycotina</taxon>
        <taxon>Eurotiomycetes</taxon>
        <taxon>Eurotiomycetidae</taxon>
        <taxon>Eurotiales</taxon>
        <taxon>Aspergillaceae</taxon>
        <taxon>Aspergillus</taxon>
        <taxon>Aspergillus subgen. Circumdati</taxon>
    </lineage>
</organism>
<dbReference type="InterPro" id="IPR012677">
    <property type="entry name" value="Nucleotide-bd_a/b_plait_sf"/>
</dbReference>
<dbReference type="Proteomes" id="UP000197666">
    <property type="component" value="Unassembled WGS sequence"/>
</dbReference>
<feature type="region of interest" description="Disordered" evidence="7">
    <location>
        <begin position="87"/>
        <end position="142"/>
    </location>
</feature>
<feature type="repeat" description="Pumilio" evidence="6">
    <location>
        <begin position="683"/>
        <end position="719"/>
    </location>
</feature>
<comment type="caution">
    <text evidence="10">The sequence shown here is derived from an EMBL/GenBank/DDBJ whole genome shotgun (WGS) entry which is preliminary data.</text>
</comment>
<evidence type="ECO:0000256" key="6">
    <source>
        <dbReference type="PROSITE-ProRule" id="PRU00317"/>
    </source>
</evidence>
<evidence type="ECO:0000256" key="2">
    <source>
        <dbReference type="ARBA" id="ARBA00022552"/>
    </source>
</evidence>
<dbReference type="EMBL" id="NKJJ02000003">
    <property type="protein sequence ID" value="TPR08480.1"/>
    <property type="molecule type" value="Genomic_DNA"/>
</dbReference>
<dbReference type="InterPro" id="IPR033133">
    <property type="entry name" value="PUM-HD"/>
</dbReference>
<dbReference type="Pfam" id="PF00076">
    <property type="entry name" value="RRM_1"/>
    <property type="match status" value="1"/>
</dbReference>
<feature type="region of interest" description="Disordered" evidence="7">
    <location>
        <begin position="1"/>
        <end position="54"/>
    </location>
</feature>
<dbReference type="VEuPathDB" id="FungiDB:An02g13940"/>
<feature type="domain" description="RRM" evidence="8">
    <location>
        <begin position="447"/>
        <end position="521"/>
    </location>
</feature>
<evidence type="ECO:0000256" key="1">
    <source>
        <dbReference type="ARBA" id="ARBA00022517"/>
    </source>
</evidence>
<gene>
    <name evidence="10" type="ORF">CAN33_004395</name>
</gene>
<feature type="compositionally biased region" description="Polar residues" evidence="7">
    <location>
        <begin position="15"/>
        <end position="36"/>
    </location>
</feature>
<dbReference type="FunFam" id="1.25.10.10:FF:000167">
    <property type="entry name" value="RNA binding protein Jsn1"/>
    <property type="match status" value="1"/>
</dbReference>
<dbReference type="Gene3D" id="3.30.70.330">
    <property type="match status" value="1"/>
</dbReference>
<dbReference type="PROSITE" id="PS50102">
    <property type="entry name" value="RRM"/>
    <property type="match status" value="1"/>
</dbReference>
<dbReference type="InterPro" id="IPR052645">
    <property type="entry name" value="Pumilio_domain_protein"/>
</dbReference>
<keyword evidence="2" id="KW-0698">rRNA processing</keyword>
<feature type="region of interest" description="Disordered" evidence="7">
    <location>
        <begin position="1146"/>
        <end position="1169"/>
    </location>
</feature>
<evidence type="ECO:0000256" key="4">
    <source>
        <dbReference type="ARBA" id="ARBA00024893"/>
    </source>
</evidence>
<feature type="region of interest" description="Disordered" evidence="7">
    <location>
        <begin position="156"/>
        <end position="203"/>
    </location>
</feature>
<dbReference type="VEuPathDB" id="FungiDB:M747DRAFT_232287"/>
<feature type="region of interest" description="Disordered" evidence="7">
    <location>
        <begin position="937"/>
        <end position="1014"/>
    </location>
</feature>
<protein>
    <recommendedName>
        <fullName evidence="12">RNA binding protein Jsn1</fullName>
    </recommendedName>
</protein>
<dbReference type="FunFam" id="3.30.70.330:FF:000339">
    <property type="entry name" value="RNA binding protein Jsn1"/>
    <property type="match status" value="1"/>
</dbReference>